<feature type="chain" id="PRO_5038401109" description="Pectate lyase" evidence="4">
    <location>
        <begin position="23"/>
        <end position="735"/>
    </location>
</feature>
<dbReference type="RefSeq" id="WP_218092666.1">
    <property type="nucleotide sequence ID" value="NZ_CAJVAS010000011.1"/>
</dbReference>
<dbReference type="Pfam" id="PF17957">
    <property type="entry name" value="Big_7"/>
    <property type="match status" value="1"/>
</dbReference>
<evidence type="ECO:0000256" key="4">
    <source>
        <dbReference type="SAM" id="SignalP"/>
    </source>
</evidence>
<evidence type="ECO:0000256" key="2">
    <source>
        <dbReference type="ARBA" id="ARBA00023180"/>
    </source>
</evidence>
<comment type="caution">
    <text evidence="5">The sequence shown here is derived from an EMBL/GenBank/DDBJ whole genome shotgun (WGS) entry which is preliminary data.</text>
</comment>
<dbReference type="PANTHER" id="PTHR42970">
    <property type="entry name" value="PECTATE LYASE C-RELATED"/>
    <property type="match status" value="1"/>
</dbReference>
<evidence type="ECO:0000313" key="5">
    <source>
        <dbReference type="EMBL" id="CAG7627239.1"/>
    </source>
</evidence>
<dbReference type="PANTHER" id="PTHR42970:SF1">
    <property type="entry name" value="PECTATE LYASE C-RELATED"/>
    <property type="match status" value="1"/>
</dbReference>
<dbReference type="EMBL" id="CAJVAS010000011">
    <property type="protein sequence ID" value="CAG7627239.1"/>
    <property type="molecule type" value="Genomic_DNA"/>
</dbReference>
<keyword evidence="2" id="KW-0325">Glycoprotein</keyword>
<dbReference type="InterPro" id="IPR052063">
    <property type="entry name" value="Polysaccharide_Lyase_1"/>
</dbReference>
<evidence type="ECO:0000313" key="6">
    <source>
        <dbReference type="Proteomes" id="UP000693672"/>
    </source>
</evidence>
<keyword evidence="6" id="KW-1185">Reference proteome</keyword>
<evidence type="ECO:0000256" key="1">
    <source>
        <dbReference type="ARBA" id="ARBA00022723"/>
    </source>
</evidence>
<keyword evidence="1" id="KW-0479">Metal-binding</keyword>
<proteinExistence type="predicted"/>
<organism evidence="5 6">
    <name type="scientific">Paenibacillus solanacearum</name>
    <dbReference type="NCBI Taxonomy" id="2048548"/>
    <lineage>
        <taxon>Bacteria</taxon>
        <taxon>Bacillati</taxon>
        <taxon>Bacillota</taxon>
        <taxon>Bacilli</taxon>
        <taxon>Bacillales</taxon>
        <taxon>Paenibacillaceae</taxon>
        <taxon>Paenibacillus</taxon>
    </lineage>
</organism>
<protein>
    <recommendedName>
        <fullName evidence="7">Pectate lyase</fullName>
    </recommendedName>
</protein>
<evidence type="ECO:0008006" key="7">
    <source>
        <dbReference type="Google" id="ProtNLM"/>
    </source>
</evidence>
<evidence type="ECO:0000256" key="3">
    <source>
        <dbReference type="SAM" id="MobiDB-lite"/>
    </source>
</evidence>
<keyword evidence="4" id="KW-0732">Signal</keyword>
<dbReference type="AlphaFoldDB" id="A0A916NJH4"/>
<gene>
    <name evidence="5" type="ORF">PAESOLCIP111_02895</name>
</gene>
<dbReference type="Proteomes" id="UP000693672">
    <property type="component" value="Unassembled WGS sequence"/>
</dbReference>
<feature type="compositionally biased region" description="Basic and acidic residues" evidence="3">
    <location>
        <begin position="405"/>
        <end position="428"/>
    </location>
</feature>
<dbReference type="GO" id="GO:0046872">
    <property type="term" value="F:metal ion binding"/>
    <property type="evidence" value="ECO:0007669"/>
    <property type="project" value="UniProtKB-KW"/>
</dbReference>
<accession>A0A916NJH4</accession>
<name>A0A916NJH4_9BACL</name>
<reference evidence="5" key="1">
    <citation type="submission" date="2021-06" db="EMBL/GenBank/DDBJ databases">
        <authorList>
            <person name="Criscuolo A."/>
        </authorList>
    </citation>
    <scope>NUCLEOTIDE SEQUENCE</scope>
    <source>
        <strain evidence="5">CIP111600</strain>
    </source>
</reference>
<feature type="signal peptide" evidence="4">
    <location>
        <begin position="1"/>
        <end position="22"/>
    </location>
</feature>
<sequence length="735" mass="78254">MKPIQRRLLACCIVAAVAAVTAAALIHDRRSTSVGAPEAVPERLPAFPGAEGAGMYTTGGRGGAVYEVTTLRDGGPGSLRDGVSKGNRTVVFRVSGTIELVAPLSIKGSNLTIAGQTAPGDGITVAKYETNIDADNVIIRYMRFRLGEAAKREADAFGGRSRRDIVIDHCSTSWAVDEVLSAYAIRNMTVQWSLLGESLTMSVHQKGAHGYGGIWGGQNATFHHNLIVHNSSRNPRFPGELPVKDNVIDFRNNVIYNWGFKASYGGENARVNVVGNYYKWGPNTRERAKSFILDPAGPGGEWYVAGNDIDGFPEVTKDNWKAVSGADDSMIKRTQPIPFEQEVKAETAQQAYEAVLQQAGAITPRRDAVDARLVADVRNRTGRQINTPAEVGGFRINGPAEAPTDADHDGMPDSWEKTQRLDPGNPDDRNRIGQGGYTMLEHYLNSIAGHVANPSVALTSPKANAIYEGNADIAIEADVKPVSGANIRKVEFYGNDVLLGESAAAPYRFTWRAVPDGTYFLSAYAVDDKGMAAQSDAVPVHVNAATALEGWLTADIGQPGIRGFAALQDGQFTLKSAGTIGGKSDAFRFVYRSLDGDGDIIAKVEGITAVAEGTGAGVMIRAGLEPEAAAAIMRVSYVKLGTGGAFEARTATGADLKSTADKDGTFPYWVKLSRRGSTVTGYMSPDGLEWKPYGTADLELGATVYAGLAADAVKTANRIDNYTTAKLSGVSIVSH</sequence>
<feature type="region of interest" description="Disordered" evidence="3">
    <location>
        <begin position="389"/>
        <end position="428"/>
    </location>
</feature>